<organism evidence="1 2">
    <name type="scientific">Idiomarina zobellii</name>
    <dbReference type="NCBI Taxonomy" id="86103"/>
    <lineage>
        <taxon>Bacteria</taxon>
        <taxon>Pseudomonadati</taxon>
        <taxon>Pseudomonadota</taxon>
        <taxon>Gammaproteobacteria</taxon>
        <taxon>Alteromonadales</taxon>
        <taxon>Idiomarinaceae</taxon>
        <taxon>Idiomarina</taxon>
    </lineage>
</organism>
<dbReference type="Proteomes" id="UP000053030">
    <property type="component" value="Unassembled WGS sequence"/>
</dbReference>
<accession>A0A837NEY1</accession>
<evidence type="ECO:0000313" key="1">
    <source>
        <dbReference type="EMBL" id="KPD23177.1"/>
    </source>
</evidence>
<dbReference type="AlphaFoldDB" id="A0A837NEY1"/>
<dbReference type="EMBL" id="LHSG01000012">
    <property type="protein sequence ID" value="KPD23177.1"/>
    <property type="molecule type" value="Genomic_DNA"/>
</dbReference>
<evidence type="ECO:0000313" key="2">
    <source>
        <dbReference type="Proteomes" id="UP000053030"/>
    </source>
</evidence>
<comment type="caution">
    <text evidence="1">The sequence shown here is derived from an EMBL/GenBank/DDBJ whole genome shotgun (WGS) entry which is preliminary data.</text>
</comment>
<sequence>MSDFKSFVKVMDTDVKNSSTKELTKKINSEVSVVAQDTSNNEVSKFSGKVVDIAYSDAVISELSNTIGEPNKEESEDEFVDRTKLALYRILKRKLFR</sequence>
<reference evidence="1 2" key="1">
    <citation type="submission" date="2015-08" db="EMBL/GenBank/DDBJ databases">
        <title>Genome sequencing and assembly of the deep-sea bacterium Idiomarina zobellii.</title>
        <authorList>
            <person name="Mithoefer S.D."/>
            <person name="Rheaume B.A."/>
            <person name="MacLea K.S."/>
        </authorList>
    </citation>
    <scope>NUCLEOTIDE SEQUENCE [LARGE SCALE GENOMIC DNA]</scope>
    <source>
        <strain evidence="1 2">KMM 231</strain>
    </source>
</reference>
<dbReference type="RefSeq" id="WP_053954149.1">
    <property type="nucleotide sequence ID" value="NZ_FNCB01000012.1"/>
</dbReference>
<keyword evidence="2" id="KW-1185">Reference proteome</keyword>
<gene>
    <name evidence="1" type="ORF">AFK76_09995</name>
</gene>
<name>A0A837NEY1_9GAMM</name>
<protein>
    <submittedName>
        <fullName evidence="1">Uncharacterized protein</fullName>
    </submittedName>
</protein>
<proteinExistence type="predicted"/>